<protein>
    <submittedName>
        <fullName evidence="2">Uncharacterized protein</fullName>
    </submittedName>
</protein>
<dbReference type="Proteomes" id="UP000800097">
    <property type="component" value="Unassembled WGS sequence"/>
</dbReference>
<feature type="compositionally biased region" description="Polar residues" evidence="1">
    <location>
        <begin position="210"/>
        <end position="228"/>
    </location>
</feature>
<feature type="compositionally biased region" description="Polar residues" evidence="1">
    <location>
        <begin position="45"/>
        <end position="65"/>
    </location>
</feature>
<dbReference type="EMBL" id="ML986487">
    <property type="protein sequence ID" value="KAF2278746.1"/>
    <property type="molecule type" value="Genomic_DNA"/>
</dbReference>
<name>A0A6A6JSN2_WESOR</name>
<evidence type="ECO:0000313" key="3">
    <source>
        <dbReference type="Proteomes" id="UP000800097"/>
    </source>
</evidence>
<keyword evidence="3" id="KW-1185">Reference proteome</keyword>
<feature type="region of interest" description="Disordered" evidence="1">
    <location>
        <begin position="170"/>
        <end position="262"/>
    </location>
</feature>
<dbReference type="AlphaFoldDB" id="A0A6A6JSN2"/>
<evidence type="ECO:0000256" key="1">
    <source>
        <dbReference type="SAM" id="MobiDB-lite"/>
    </source>
</evidence>
<accession>A0A6A6JSN2</accession>
<gene>
    <name evidence="2" type="ORF">EI97DRAFT_218017</name>
</gene>
<dbReference type="GeneID" id="54547020"/>
<evidence type="ECO:0000313" key="2">
    <source>
        <dbReference type="EMBL" id="KAF2278746.1"/>
    </source>
</evidence>
<dbReference type="RefSeq" id="XP_033656285.1">
    <property type="nucleotide sequence ID" value="XM_033793845.1"/>
</dbReference>
<organism evidence="2 3">
    <name type="scientific">Westerdykella ornata</name>
    <dbReference type="NCBI Taxonomy" id="318751"/>
    <lineage>
        <taxon>Eukaryota</taxon>
        <taxon>Fungi</taxon>
        <taxon>Dikarya</taxon>
        <taxon>Ascomycota</taxon>
        <taxon>Pezizomycotina</taxon>
        <taxon>Dothideomycetes</taxon>
        <taxon>Pleosporomycetidae</taxon>
        <taxon>Pleosporales</taxon>
        <taxon>Sporormiaceae</taxon>
        <taxon>Westerdykella</taxon>
    </lineage>
</organism>
<proteinExistence type="predicted"/>
<sequence length="296" mass="31954">MATRESELFEDDLESISPRWEPVPQESEMQAEVLHVENVDGANDPSPQEPNHPTAHGASSSTEPSMSLPPIATSVTGYTKKILDSVFQSVERRMSPLDKSFIFDTHKLDQGVAGLSLLSHHMEETRIPRRGPLASHPIHPAARIIYEDYLLPRIHVYNNGKTYPIPRSRFQGMSYSDNPDVPAPNRPSSAIILDRPFDTPSGPAVPPSEALSNRPGTPHTSSSDTTVRAPSELPLDNGPATTRASRPVAPPVASNESPAPRAFQPIPSVAEYGLPSALSSGPPCVPVSGFTAWPTV</sequence>
<feature type="region of interest" description="Disordered" evidence="1">
    <location>
        <begin position="1"/>
        <end position="72"/>
    </location>
</feature>
<reference evidence="2" key="1">
    <citation type="journal article" date="2020" name="Stud. Mycol.">
        <title>101 Dothideomycetes genomes: a test case for predicting lifestyles and emergence of pathogens.</title>
        <authorList>
            <person name="Haridas S."/>
            <person name="Albert R."/>
            <person name="Binder M."/>
            <person name="Bloem J."/>
            <person name="Labutti K."/>
            <person name="Salamov A."/>
            <person name="Andreopoulos B."/>
            <person name="Baker S."/>
            <person name="Barry K."/>
            <person name="Bills G."/>
            <person name="Bluhm B."/>
            <person name="Cannon C."/>
            <person name="Castanera R."/>
            <person name="Culley D."/>
            <person name="Daum C."/>
            <person name="Ezra D."/>
            <person name="Gonzalez J."/>
            <person name="Henrissat B."/>
            <person name="Kuo A."/>
            <person name="Liang C."/>
            <person name="Lipzen A."/>
            <person name="Lutzoni F."/>
            <person name="Magnuson J."/>
            <person name="Mondo S."/>
            <person name="Nolan M."/>
            <person name="Ohm R."/>
            <person name="Pangilinan J."/>
            <person name="Park H.-J."/>
            <person name="Ramirez L."/>
            <person name="Alfaro M."/>
            <person name="Sun H."/>
            <person name="Tritt A."/>
            <person name="Yoshinaga Y."/>
            <person name="Zwiers L.-H."/>
            <person name="Turgeon B."/>
            <person name="Goodwin S."/>
            <person name="Spatafora J."/>
            <person name="Crous P."/>
            <person name="Grigoriev I."/>
        </authorList>
    </citation>
    <scope>NUCLEOTIDE SEQUENCE</scope>
    <source>
        <strain evidence="2">CBS 379.55</strain>
    </source>
</reference>